<feature type="compositionally biased region" description="Low complexity" evidence="12">
    <location>
        <begin position="578"/>
        <end position="587"/>
    </location>
</feature>
<keyword evidence="8" id="KW-0967">Endosome</keyword>
<feature type="compositionally biased region" description="Low complexity" evidence="12">
    <location>
        <begin position="759"/>
        <end position="771"/>
    </location>
</feature>
<feature type="region of interest" description="Disordered" evidence="12">
    <location>
        <begin position="283"/>
        <end position="522"/>
    </location>
</feature>
<keyword evidence="6 11" id="KW-0728">SH3 domain</keyword>
<dbReference type="GO" id="GO:0010008">
    <property type="term" value="C:endosome membrane"/>
    <property type="evidence" value="ECO:0007669"/>
    <property type="project" value="UniProtKB-SubCell"/>
</dbReference>
<keyword evidence="10" id="KW-0963">Cytoplasm</keyword>
<evidence type="ECO:0000256" key="5">
    <source>
        <dbReference type="ARBA" id="ARBA00020357"/>
    </source>
</evidence>
<dbReference type="InterPro" id="IPR035800">
    <property type="entry name" value="Sla1_SH3_1"/>
</dbReference>
<dbReference type="InterPro" id="IPR001452">
    <property type="entry name" value="SH3_domain"/>
</dbReference>
<evidence type="ECO:0000256" key="9">
    <source>
        <dbReference type="ARBA" id="ARBA00023203"/>
    </source>
</evidence>
<dbReference type="Gene3D" id="2.30.30.40">
    <property type="entry name" value="SH3 Domains"/>
    <property type="match status" value="3"/>
</dbReference>
<accession>A0AAD2HGG0</accession>
<feature type="compositionally biased region" description="Basic and acidic residues" evidence="12">
    <location>
        <begin position="357"/>
        <end position="375"/>
    </location>
</feature>
<proteinExistence type="inferred from homology"/>
<dbReference type="SUPFAM" id="SSF50044">
    <property type="entry name" value="SH3-domain"/>
    <property type="match status" value="3"/>
</dbReference>
<dbReference type="GO" id="GO:0003779">
    <property type="term" value="F:actin binding"/>
    <property type="evidence" value="ECO:0007669"/>
    <property type="project" value="UniProtKB-KW"/>
</dbReference>
<keyword evidence="10" id="KW-0206">Cytoskeleton</keyword>
<evidence type="ECO:0000256" key="11">
    <source>
        <dbReference type="PROSITE-ProRule" id="PRU00192"/>
    </source>
</evidence>
<dbReference type="GO" id="GO:0043130">
    <property type="term" value="F:ubiquitin binding"/>
    <property type="evidence" value="ECO:0007669"/>
    <property type="project" value="InterPro"/>
</dbReference>
<dbReference type="GO" id="GO:0006897">
    <property type="term" value="P:endocytosis"/>
    <property type="evidence" value="ECO:0007669"/>
    <property type="project" value="UniProtKB-KW"/>
</dbReference>
<comment type="caution">
    <text evidence="14">The sequence shown here is derived from an EMBL/GenBank/DDBJ whole genome shotgun (WGS) entry which is preliminary data.</text>
</comment>
<dbReference type="PANTHER" id="PTHR15735:SF12">
    <property type="entry name" value="CDC42-INTERACTING PROTEIN 4, ISOFORM B"/>
    <property type="match status" value="1"/>
</dbReference>
<feature type="compositionally biased region" description="Basic and acidic residues" evidence="12">
    <location>
        <begin position="513"/>
        <end position="522"/>
    </location>
</feature>
<feature type="compositionally biased region" description="Low complexity" evidence="12">
    <location>
        <begin position="479"/>
        <end position="489"/>
    </location>
</feature>
<dbReference type="Pfam" id="PF03983">
    <property type="entry name" value="SHD1"/>
    <property type="match status" value="1"/>
</dbReference>
<feature type="compositionally biased region" description="Basic residues" evidence="12">
    <location>
        <begin position="854"/>
        <end position="868"/>
    </location>
</feature>
<evidence type="ECO:0000256" key="1">
    <source>
        <dbReference type="ARBA" id="ARBA00004125"/>
    </source>
</evidence>
<feature type="compositionally biased region" description="Pro residues" evidence="12">
    <location>
        <begin position="799"/>
        <end position="816"/>
    </location>
</feature>
<feature type="compositionally biased region" description="Basic and acidic residues" evidence="12">
    <location>
        <begin position="401"/>
        <end position="459"/>
    </location>
</feature>
<dbReference type="CDD" id="cd00174">
    <property type="entry name" value="SH3"/>
    <property type="match status" value="2"/>
</dbReference>
<feature type="compositionally biased region" description="Polar residues" evidence="12">
    <location>
        <begin position="731"/>
        <end position="752"/>
    </location>
</feature>
<dbReference type="GO" id="GO:0030674">
    <property type="term" value="F:protein-macromolecule adaptor activity"/>
    <property type="evidence" value="ECO:0007669"/>
    <property type="project" value="InterPro"/>
</dbReference>
<evidence type="ECO:0000256" key="10">
    <source>
        <dbReference type="ARBA" id="ARBA00023212"/>
    </source>
</evidence>
<evidence type="ECO:0000256" key="12">
    <source>
        <dbReference type="SAM" id="MobiDB-lite"/>
    </source>
</evidence>
<sequence length="868" mass="93920">MTEHHYLAVLKASYDYEPDAGAEDEIAIKENQILLLVARVDADWWKVKIKGESQEEESPVGLVPAAYVEPADHTSTVKALYDYEANAPGELTMKEDQTLHVFDREEEWLLVQTEEDGGKAGFVPANYVEESTGGEAQQEAAGSQIVIPDSPPKPAYVDPADRVASSKITADDIQTWAVTEVDKKGKKKKGTLGVGNGAVFFASESDKTPVQKWQTVHVENITVDKGKHIHIDIGGPTPINLHFSISSKDQADAIVAKLNSSKELSSAAAGASSSSSAAAAATPKKNTVHFAPDSPTVIPVSDDEEAEEEEQEEEAEEATPAEEHAANGDGNLATALYDFAADGEDELSVTEGEELTILERDGDEWWKCRNSRGEEGVVPASYLEAGPGTAAAADEDEQDDTSAREAEERAEKERRDKERREKERRDRERREAEEADRAEKAVKDKERAEKERKKQEAQQKAKAAAAAAEAEREKRKKAAAAANARAEAASPAPTSPEPKKSSRSSMDPAARPPADRVREWRDRTGQFRVDAAFLGFNNGKLRLHKTNGVIVEVPAEKMSIDDMKYVEKVMSKQRHKSSAPSTSSGTSRKVSEDDVPLAEAKRQSMLSAKQPKKSTIDWFDFFLNAGCDLDDCTRYADSFEKDKIDETLLLDITDSTMRSLGLREGDIIRVTKAIEKRRPEKKTEDAVDADGSPLKSPPNLFTTAGGALKQPARRGRPQPSKTLPASVDLQAISTVSDQIQRTSSPQAITPTAVQPPPRTSSAPAVAAPPVSGFDDDAWTNRPSSAQPPAIAAAAAAPPARAPSAPPAPVAPTPPPVVAATAPTPAAAPPVQARPVWPTQPNRMCLISSLGSLRSGRKRHSKARRRRLQ</sequence>
<dbReference type="InterPro" id="IPR013761">
    <property type="entry name" value="SAM/pointed_sf"/>
</dbReference>
<comment type="similarity">
    <text evidence="4">Belongs to the SLA1 family.</text>
</comment>
<dbReference type="Gene3D" id="2.30.30.700">
    <property type="entry name" value="SLA1 homology domain 1"/>
    <property type="match status" value="1"/>
</dbReference>
<dbReference type="Proteomes" id="UP001295794">
    <property type="component" value="Unassembled WGS sequence"/>
</dbReference>
<feature type="compositionally biased region" description="Low complexity" evidence="12">
    <location>
        <begin position="781"/>
        <end position="798"/>
    </location>
</feature>
<dbReference type="GO" id="GO:0030479">
    <property type="term" value="C:actin cortical patch"/>
    <property type="evidence" value="ECO:0007669"/>
    <property type="project" value="UniProtKB-SubCell"/>
</dbReference>
<keyword evidence="9" id="KW-0009">Actin-binding</keyword>
<evidence type="ECO:0000256" key="6">
    <source>
        <dbReference type="ARBA" id="ARBA00022443"/>
    </source>
</evidence>
<feature type="compositionally biased region" description="Acidic residues" evidence="12">
    <location>
        <begin position="301"/>
        <end position="320"/>
    </location>
</feature>
<dbReference type="CDD" id="cd11773">
    <property type="entry name" value="SH3_Sla1p_1"/>
    <property type="match status" value="1"/>
</dbReference>
<gene>
    <name evidence="14" type="ORF">MYCIT1_LOCUS23405</name>
</gene>
<feature type="region of interest" description="Disordered" evidence="12">
    <location>
        <begin position="677"/>
        <end position="868"/>
    </location>
</feature>
<name>A0AAD2HGG0_9AGAR</name>
<dbReference type="PANTHER" id="PTHR15735">
    <property type="entry name" value="FCH AND DOUBLE SH3 DOMAINS PROTEIN"/>
    <property type="match status" value="1"/>
</dbReference>
<dbReference type="PROSITE" id="PS50002">
    <property type="entry name" value="SH3"/>
    <property type="match status" value="2"/>
</dbReference>
<evidence type="ECO:0000256" key="3">
    <source>
        <dbReference type="ARBA" id="ARBA00004413"/>
    </source>
</evidence>
<feature type="domain" description="SH3" evidence="13">
    <location>
        <begin position="328"/>
        <end position="388"/>
    </location>
</feature>
<feature type="compositionally biased region" description="Low complexity" evidence="12">
    <location>
        <begin position="817"/>
        <end position="835"/>
    </location>
</feature>
<evidence type="ECO:0000256" key="8">
    <source>
        <dbReference type="ARBA" id="ARBA00022753"/>
    </source>
</evidence>
<evidence type="ECO:0000259" key="13">
    <source>
        <dbReference type="PROSITE" id="PS50002"/>
    </source>
</evidence>
<evidence type="ECO:0000256" key="4">
    <source>
        <dbReference type="ARBA" id="ARBA00007948"/>
    </source>
</evidence>
<dbReference type="Gene3D" id="1.10.150.50">
    <property type="entry name" value="Transcription Factor, Ets-1"/>
    <property type="match status" value="1"/>
</dbReference>
<feature type="domain" description="SH3" evidence="13">
    <location>
        <begin position="72"/>
        <end position="133"/>
    </location>
</feature>
<keyword evidence="7" id="KW-0254">Endocytosis</keyword>
<feature type="region of interest" description="Disordered" evidence="12">
    <location>
        <begin position="571"/>
        <end position="606"/>
    </location>
</feature>
<comment type="subcellular location">
    <subcellularLocation>
        <location evidence="3">Cell membrane</location>
        <topology evidence="3">Peripheral membrane protein</topology>
        <orientation evidence="3">Cytoplasmic side</orientation>
    </subcellularLocation>
    <subcellularLocation>
        <location evidence="2">Cytoplasm</location>
        <location evidence="2">Cytoskeleton</location>
        <location evidence="2">Actin patch</location>
    </subcellularLocation>
    <subcellularLocation>
        <location evidence="1">Endosome membrane</location>
        <topology evidence="1">Peripheral membrane protein</topology>
        <orientation evidence="1">Cytoplasmic side</orientation>
    </subcellularLocation>
</comment>
<dbReference type="GO" id="GO:0005886">
    <property type="term" value="C:plasma membrane"/>
    <property type="evidence" value="ECO:0007669"/>
    <property type="project" value="UniProtKB-SubCell"/>
</dbReference>
<dbReference type="InterPro" id="IPR036028">
    <property type="entry name" value="SH3-like_dom_sf"/>
</dbReference>
<protein>
    <recommendedName>
        <fullName evidence="5">Actin cytoskeleton-regulatory complex protein SLA1</fullName>
    </recommendedName>
</protein>
<evidence type="ECO:0000256" key="7">
    <source>
        <dbReference type="ARBA" id="ARBA00022583"/>
    </source>
</evidence>
<dbReference type="PRINTS" id="PR00452">
    <property type="entry name" value="SH3DOMAIN"/>
</dbReference>
<dbReference type="Pfam" id="PF00018">
    <property type="entry name" value="SH3_1"/>
    <property type="match status" value="3"/>
</dbReference>
<evidence type="ECO:0000313" key="14">
    <source>
        <dbReference type="EMBL" id="CAK5275563.1"/>
    </source>
</evidence>
<dbReference type="SMART" id="SM00326">
    <property type="entry name" value="SH3"/>
    <property type="match status" value="3"/>
</dbReference>
<reference evidence="14" key="1">
    <citation type="submission" date="2023-11" db="EMBL/GenBank/DDBJ databases">
        <authorList>
            <person name="De Vega J J."/>
            <person name="De Vega J J."/>
        </authorList>
    </citation>
    <scope>NUCLEOTIDE SEQUENCE</scope>
</reference>
<keyword evidence="15" id="KW-1185">Reference proteome</keyword>
<feature type="compositionally biased region" description="Acidic residues" evidence="12">
    <location>
        <begin position="341"/>
        <end position="356"/>
    </location>
</feature>
<dbReference type="Pfam" id="PF24081">
    <property type="entry name" value="PH_SLA1"/>
    <property type="match status" value="1"/>
</dbReference>
<organism evidence="14 15">
    <name type="scientific">Mycena citricolor</name>
    <dbReference type="NCBI Taxonomy" id="2018698"/>
    <lineage>
        <taxon>Eukaryota</taxon>
        <taxon>Fungi</taxon>
        <taxon>Dikarya</taxon>
        <taxon>Basidiomycota</taxon>
        <taxon>Agaricomycotina</taxon>
        <taxon>Agaricomycetes</taxon>
        <taxon>Agaricomycetidae</taxon>
        <taxon>Agaricales</taxon>
        <taxon>Marasmiineae</taxon>
        <taxon>Mycenaceae</taxon>
        <taxon>Mycena</taxon>
    </lineage>
</organism>
<dbReference type="AlphaFoldDB" id="A0AAD2HGG0"/>
<dbReference type="InterPro" id="IPR056996">
    <property type="entry name" value="PH_SLA1"/>
</dbReference>
<dbReference type="InterPro" id="IPR007131">
    <property type="entry name" value="SHD1"/>
</dbReference>
<evidence type="ECO:0000256" key="2">
    <source>
        <dbReference type="ARBA" id="ARBA00004134"/>
    </source>
</evidence>
<dbReference type="GO" id="GO:0042802">
    <property type="term" value="F:identical protein binding"/>
    <property type="evidence" value="ECO:0007669"/>
    <property type="project" value="InterPro"/>
</dbReference>
<dbReference type="EMBL" id="CAVNYO010000405">
    <property type="protein sequence ID" value="CAK5275563.1"/>
    <property type="molecule type" value="Genomic_DNA"/>
</dbReference>
<evidence type="ECO:0000313" key="15">
    <source>
        <dbReference type="Proteomes" id="UP001295794"/>
    </source>
</evidence>